<sequence length="163" mass="18833">MKITILSDTHVKKHSDKLFKFIDNISRESDMIIHAGDYVSSSVVAKLREHKNFIGVWGNNDKGYIRDLLKEKIIIPVEGYKIGLYHGHGNDKSTLERAYAEFSGDKVDIIIFGHSHQPLIITKNKVLMINPGSPSYKRREPWYSYVILEIEDKKINVQLNFFN</sequence>
<dbReference type="InterPro" id="IPR000979">
    <property type="entry name" value="Phosphodiesterase_MJ0936/Vps29"/>
</dbReference>
<dbReference type="SUPFAM" id="SSF56300">
    <property type="entry name" value="Metallo-dependent phosphatases"/>
    <property type="match status" value="1"/>
</dbReference>
<evidence type="ECO:0000256" key="1">
    <source>
        <dbReference type="ARBA" id="ARBA00008950"/>
    </source>
</evidence>
<dbReference type="GO" id="GO:0046872">
    <property type="term" value="F:metal ion binding"/>
    <property type="evidence" value="ECO:0007669"/>
    <property type="project" value="UniProtKB-KW"/>
</dbReference>
<dbReference type="Proteomes" id="UP000287872">
    <property type="component" value="Unassembled WGS sequence"/>
</dbReference>
<name>A0A401UKT5_9CLOT</name>
<comment type="caution">
    <text evidence="4">The sequence shown here is derived from an EMBL/GenBank/DDBJ whole genome shotgun (WGS) entry which is preliminary data.</text>
</comment>
<dbReference type="Pfam" id="PF12850">
    <property type="entry name" value="Metallophos_2"/>
    <property type="match status" value="1"/>
</dbReference>
<comment type="similarity">
    <text evidence="1 2">Belongs to the metallophosphoesterase superfamily. YfcE family.</text>
</comment>
<dbReference type="EMBL" id="BHYK01000008">
    <property type="protein sequence ID" value="GCD10174.1"/>
    <property type="molecule type" value="Genomic_DNA"/>
</dbReference>
<dbReference type="OrthoDB" id="9800565at2"/>
<protein>
    <recommendedName>
        <fullName evidence="2">Phosphoesterase</fullName>
        <ecNumber evidence="2">3.1.4.-</ecNumber>
    </recommendedName>
</protein>
<reference evidence="4 5" key="1">
    <citation type="submission" date="2018-11" db="EMBL/GenBank/DDBJ databases">
        <title>Genome sequencing and assembly of Clostridium tagluense strain A121.</title>
        <authorList>
            <person name="Murakami T."/>
            <person name="Segawa T."/>
            <person name="Shcherbakova V.A."/>
            <person name="Mori H."/>
            <person name="Yoshimura Y."/>
        </authorList>
    </citation>
    <scope>NUCLEOTIDE SEQUENCE [LARGE SCALE GENOMIC DNA]</scope>
    <source>
        <strain evidence="4 5">A121</strain>
    </source>
</reference>
<keyword evidence="2" id="KW-0479">Metal-binding</keyword>
<dbReference type="EC" id="3.1.4.-" evidence="2"/>
<keyword evidence="5" id="KW-1185">Reference proteome</keyword>
<dbReference type="InterPro" id="IPR029052">
    <property type="entry name" value="Metallo-depent_PP-like"/>
</dbReference>
<gene>
    <name evidence="4" type="ORF">Ctaglu_17970</name>
</gene>
<evidence type="ECO:0000313" key="4">
    <source>
        <dbReference type="EMBL" id="GCD10174.1"/>
    </source>
</evidence>
<dbReference type="PANTHER" id="PTHR11124">
    <property type="entry name" value="VACUOLAR SORTING PROTEIN VPS29"/>
    <property type="match status" value="1"/>
</dbReference>
<dbReference type="InterPro" id="IPR024654">
    <property type="entry name" value="Calcineurin-like_PHP_lpxH"/>
</dbReference>
<accession>A0A401UKT5</accession>
<organism evidence="4 5">
    <name type="scientific">Clostridium tagluense</name>
    <dbReference type="NCBI Taxonomy" id="360422"/>
    <lineage>
        <taxon>Bacteria</taxon>
        <taxon>Bacillati</taxon>
        <taxon>Bacillota</taxon>
        <taxon>Clostridia</taxon>
        <taxon>Eubacteriales</taxon>
        <taxon>Clostridiaceae</taxon>
        <taxon>Clostridium</taxon>
    </lineage>
</organism>
<evidence type="ECO:0000313" key="5">
    <source>
        <dbReference type="Proteomes" id="UP000287872"/>
    </source>
</evidence>
<dbReference type="NCBIfam" id="TIGR00040">
    <property type="entry name" value="yfcE"/>
    <property type="match status" value="1"/>
</dbReference>
<proteinExistence type="inferred from homology"/>
<dbReference type="AlphaFoldDB" id="A0A401UKT5"/>
<dbReference type="RefSeq" id="WP_125000305.1">
    <property type="nucleotide sequence ID" value="NZ_BHYK01000008.1"/>
</dbReference>
<evidence type="ECO:0000259" key="3">
    <source>
        <dbReference type="Pfam" id="PF12850"/>
    </source>
</evidence>
<dbReference type="GO" id="GO:0016787">
    <property type="term" value="F:hydrolase activity"/>
    <property type="evidence" value="ECO:0007669"/>
    <property type="project" value="UniProtKB-UniRule"/>
</dbReference>
<evidence type="ECO:0000256" key="2">
    <source>
        <dbReference type="RuleBase" id="RU362039"/>
    </source>
</evidence>
<dbReference type="Gene3D" id="3.60.21.10">
    <property type="match status" value="1"/>
</dbReference>
<dbReference type="GeneID" id="77239890"/>
<comment type="cofactor">
    <cofactor evidence="2">
        <name>a divalent metal cation</name>
        <dbReference type="ChEBI" id="CHEBI:60240"/>
    </cofactor>
</comment>
<feature type="domain" description="Calcineurin-like phosphoesterase" evidence="3">
    <location>
        <begin position="1"/>
        <end position="153"/>
    </location>
</feature>